<keyword evidence="5" id="KW-0646">Protease inhibitor</keyword>
<dbReference type="AlphaFoldDB" id="A0A5E4AG81"/>
<dbReference type="EMBL" id="CABDUW010000063">
    <property type="protein sequence ID" value="VTJ56175.1"/>
    <property type="molecule type" value="Genomic_DNA"/>
</dbReference>
<dbReference type="EMBL" id="WJEC01006451">
    <property type="protein sequence ID" value="KAF7473214.1"/>
    <property type="molecule type" value="Genomic_DNA"/>
</dbReference>
<evidence type="ECO:0000256" key="8">
    <source>
        <dbReference type="ARBA" id="ARBA00022737"/>
    </source>
</evidence>
<evidence type="ECO:0000256" key="11">
    <source>
        <dbReference type="ARBA" id="ARBA00023136"/>
    </source>
</evidence>
<evidence type="ECO:0000256" key="6">
    <source>
        <dbReference type="ARBA" id="ARBA00022692"/>
    </source>
</evidence>
<evidence type="ECO:0000313" key="21">
    <source>
        <dbReference type="EMBL" id="KAF7473214.1"/>
    </source>
</evidence>
<dbReference type="PRINTS" id="PR00759">
    <property type="entry name" value="BASICPTASE"/>
</dbReference>
<name>A0A5E4AG81_MARMO</name>
<evidence type="ECO:0000256" key="12">
    <source>
        <dbReference type="ARBA" id="ARBA00023157"/>
    </source>
</evidence>
<dbReference type="SUPFAM" id="SSF57362">
    <property type="entry name" value="BPTI-like"/>
    <property type="match status" value="2"/>
</dbReference>
<dbReference type="PROSITE" id="PS50279">
    <property type="entry name" value="BPTI_KUNITZ_2"/>
    <property type="match status" value="2"/>
</dbReference>
<evidence type="ECO:0000256" key="18">
    <source>
        <dbReference type="SAM" id="Phobius"/>
    </source>
</evidence>
<keyword evidence="8" id="KW-0677">Repeat</keyword>
<dbReference type="Gene3D" id="4.10.410.10">
    <property type="entry name" value="Pancreatic trypsin inhibitor Kunitz domain"/>
    <property type="match status" value="2"/>
</dbReference>
<dbReference type="CDD" id="cd22622">
    <property type="entry name" value="Kunitz_HAI2_2-like"/>
    <property type="match status" value="1"/>
</dbReference>
<gene>
    <name evidence="21" type="ORF">GHT09_016136</name>
    <name evidence="22" type="ORF">MONAX_5E035204</name>
</gene>
<feature type="signal peptide" evidence="19">
    <location>
        <begin position="1"/>
        <end position="30"/>
    </location>
</feature>
<evidence type="ECO:0000256" key="4">
    <source>
        <dbReference type="ARBA" id="ARBA00022490"/>
    </source>
</evidence>
<evidence type="ECO:0000256" key="17">
    <source>
        <dbReference type="SAM" id="MobiDB-lite"/>
    </source>
</evidence>
<protein>
    <recommendedName>
        <fullName evidence="15">Kunitz-type protease inhibitor 2</fullName>
    </recommendedName>
    <alternativeName>
        <fullName evidence="16">Hepatocyte growth factor activator inhibitor type 2</fullName>
    </alternativeName>
</protein>
<dbReference type="SMART" id="SM00131">
    <property type="entry name" value="KU"/>
    <property type="match status" value="2"/>
</dbReference>
<keyword evidence="12" id="KW-1015">Disulfide bond</keyword>
<keyword evidence="13" id="KW-0325">Glycoprotein</keyword>
<evidence type="ECO:0000256" key="3">
    <source>
        <dbReference type="ARBA" id="ARBA00022475"/>
    </source>
</evidence>
<evidence type="ECO:0000256" key="10">
    <source>
        <dbReference type="ARBA" id="ARBA00022989"/>
    </source>
</evidence>
<evidence type="ECO:0000256" key="9">
    <source>
        <dbReference type="ARBA" id="ARBA00022900"/>
    </source>
</evidence>
<evidence type="ECO:0000256" key="16">
    <source>
        <dbReference type="ARBA" id="ARBA00082650"/>
    </source>
</evidence>
<dbReference type="PROSITE" id="PS00280">
    <property type="entry name" value="BPTI_KUNITZ_1"/>
    <property type="match status" value="2"/>
</dbReference>
<keyword evidence="3" id="KW-1003">Cell membrane</keyword>
<keyword evidence="10 18" id="KW-1133">Transmembrane helix</keyword>
<keyword evidence="4" id="KW-0963">Cytoplasm</keyword>
<feature type="domain" description="BPTI/Kunitz inhibitor" evidence="20">
    <location>
        <begin position="133"/>
        <end position="183"/>
    </location>
</feature>
<evidence type="ECO:0000256" key="19">
    <source>
        <dbReference type="SAM" id="SignalP"/>
    </source>
</evidence>
<dbReference type="Proteomes" id="UP000662637">
    <property type="component" value="Unassembled WGS sequence"/>
</dbReference>
<organism evidence="22 23">
    <name type="scientific">Marmota monax</name>
    <name type="common">Woodchuck</name>
    <dbReference type="NCBI Taxonomy" id="9995"/>
    <lineage>
        <taxon>Eukaryota</taxon>
        <taxon>Metazoa</taxon>
        <taxon>Chordata</taxon>
        <taxon>Craniata</taxon>
        <taxon>Vertebrata</taxon>
        <taxon>Euteleostomi</taxon>
        <taxon>Mammalia</taxon>
        <taxon>Eutheria</taxon>
        <taxon>Euarchontoglires</taxon>
        <taxon>Glires</taxon>
        <taxon>Rodentia</taxon>
        <taxon>Sciuromorpha</taxon>
        <taxon>Sciuridae</taxon>
        <taxon>Xerinae</taxon>
        <taxon>Marmotini</taxon>
        <taxon>Marmota</taxon>
    </lineage>
</organism>
<dbReference type="PANTHER" id="PTHR47247">
    <property type="entry name" value="KUNITZ-TYPE PROTEASE INHIBITOR 2"/>
    <property type="match status" value="1"/>
</dbReference>
<dbReference type="GO" id="GO:0005886">
    <property type="term" value="C:plasma membrane"/>
    <property type="evidence" value="ECO:0007669"/>
    <property type="project" value="UniProtKB-SubCell"/>
</dbReference>
<feature type="region of interest" description="Disordered" evidence="17">
    <location>
        <begin position="99"/>
        <end position="121"/>
    </location>
</feature>
<evidence type="ECO:0000313" key="22">
    <source>
        <dbReference type="EMBL" id="VTJ56175.1"/>
    </source>
</evidence>
<evidence type="ECO:0000256" key="1">
    <source>
        <dbReference type="ARBA" id="ARBA00004251"/>
    </source>
</evidence>
<evidence type="ECO:0000256" key="2">
    <source>
        <dbReference type="ARBA" id="ARBA00004496"/>
    </source>
</evidence>
<feature type="compositionally biased region" description="Polar residues" evidence="17">
    <location>
        <begin position="102"/>
        <end position="111"/>
    </location>
</feature>
<evidence type="ECO:0000256" key="14">
    <source>
        <dbReference type="ARBA" id="ARBA00061907"/>
    </source>
</evidence>
<dbReference type="Proteomes" id="UP000335636">
    <property type="component" value="Unassembled WGS sequence"/>
</dbReference>
<dbReference type="InterPro" id="IPR002223">
    <property type="entry name" value="Kunitz_BPTI"/>
</dbReference>
<keyword evidence="11 18" id="KW-0472">Membrane</keyword>
<evidence type="ECO:0000256" key="13">
    <source>
        <dbReference type="ARBA" id="ARBA00023180"/>
    </source>
</evidence>
<keyword evidence="6 18" id="KW-0812">Transmembrane</keyword>
<dbReference type="FunFam" id="4.10.410.10:FF:000014">
    <property type="entry name" value="Serine peptidase inhibitor, Kunitz type, 2"/>
    <property type="match status" value="2"/>
</dbReference>
<reference evidence="22 23" key="1">
    <citation type="submission" date="2019-04" db="EMBL/GenBank/DDBJ databases">
        <authorList>
            <person name="Alioto T."/>
            <person name="Alioto T."/>
        </authorList>
    </citation>
    <scope>NUCLEOTIDE SEQUENCE [LARGE SCALE GENOMIC DNA]</scope>
</reference>
<feature type="transmembrane region" description="Helical" evidence="18">
    <location>
        <begin position="198"/>
        <end position="223"/>
    </location>
</feature>
<dbReference type="InterPro" id="IPR036880">
    <property type="entry name" value="Kunitz_BPTI_sf"/>
</dbReference>
<proteinExistence type="predicted"/>
<keyword evidence="7 19" id="KW-0732">Signal</keyword>
<dbReference type="GO" id="GO:0004867">
    <property type="term" value="F:serine-type endopeptidase inhibitor activity"/>
    <property type="evidence" value="ECO:0007669"/>
    <property type="project" value="UniProtKB-KW"/>
</dbReference>
<sequence>MAQLCGPRRCRALLALLASLLLSGVEVADGGRSIHDFCRVAKVVGRCRASIPRWWYNVTEGSCQPFVYGGCEGNDNNYQSKEECLEKCAGVTENSIYDLDSSRNGGASSVPSVPRRQDSDDLSDDVFNYEEYCAAKAVTGPCRAAFLRWYYDAEKNSCDNFIYGGCRGNKNSYLSKEACMQRCFGKEMYPVLPLATKAVVLAGLFVMVLILLLGASVVCLIRIARKKQERALRTVWSSSDDKEQLVKNTYVL</sequence>
<keyword evidence="9" id="KW-0722">Serine protease inhibitor</keyword>
<dbReference type="InterPro" id="IPR020901">
    <property type="entry name" value="Prtase_inh_Kunz-CS"/>
</dbReference>
<evidence type="ECO:0000256" key="5">
    <source>
        <dbReference type="ARBA" id="ARBA00022690"/>
    </source>
</evidence>
<feature type="domain" description="BPTI/Kunitz inhibitor" evidence="20">
    <location>
        <begin position="38"/>
        <end position="88"/>
    </location>
</feature>
<comment type="subcellular location">
    <subcellularLocation>
        <location evidence="1">Cell membrane</location>
        <topology evidence="1">Single-pass type I membrane protein</topology>
    </subcellularLocation>
    <subcellularLocation>
        <location evidence="2">Cytoplasm</location>
    </subcellularLocation>
</comment>
<dbReference type="PANTHER" id="PTHR47247:SF1">
    <property type="entry name" value="KUNITZ-TYPE PROTEASE INHIBITOR 2"/>
    <property type="match status" value="1"/>
</dbReference>
<comment type="subunit">
    <text evidence="14">Interacts with TMPRSS13; the interaction promotes the phosphorylation and cell membrane localization of TMPRSS13.</text>
</comment>
<dbReference type="Pfam" id="PF00014">
    <property type="entry name" value="Kunitz_BPTI"/>
    <property type="match status" value="2"/>
</dbReference>
<accession>A0A5E4AG81</accession>
<feature type="chain" id="PRO_5036140133" description="Kunitz-type protease inhibitor 2" evidence="19">
    <location>
        <begin position="31"/>
        <end position="252"/>
    </location>
</feature>
<reference evidence="21" key="2">
    <citation type="submission" date="2020-08" db="EMBL/GenBank/DDBJ databases">
        <authorList>
            <person name="Shumante A."/>
            <person name="Zimin A.V."/>
            <person name="Puiu D."/>
            <person name="Salzberg S.L."/>
        </authorList>
    </citation>
    <scope>NUCLEOTIDE SEQUENCE</scope>
    <source>
        <strain evidence="21">WC2-LM</strain>
        <tissue evidence="21">Liver</tissue>
    </source>
</reference>
<evidence type="ECO:0000313" key="23">
    <source>
        <dbReference type="Proteomes" id="UP000335636"/>
    </source>
</evidence>
<evidence type="ECO:0000259" key="20">
    <source>
        <dbReference type="PROSITE" id="PS50279"/>
    </source>
</evidence>
<evidence type="ECO:0000256" key="7">
    <source>
        <dbReference type="ARBA" id="ARBA00022729"/>
    </source>
</evidence>
<evidence type="ECO:0000256" key="15">
    <source>
        <dbReference type="ARBA" id="ARBA00071442"/>
    </source>
</evidence>
<dbReference type="GO" id="GO:0005737">
    <property type="term" value="C:cytoplasm"/>
    <property type="evidence" value="ECO:0007669"/>
    <property type="project" value="UniProtKB-SubCell"/>
</dbReference>
<keyword evidence="23" id="KW-1185">Reference proteome</keyword>
<dbReference type="CDD" id="cd22621">
    <property type="entry name" value="Kunitz_HAI2_1-like"/>
    <property type="match status" value="1"/>
</dbReference>